<keyword evidence="4" id="KW-0547">Nucleotide-binding</keyword>
<feature type="domain" description="Glutamine amidotransferase type-2" evidence="8">
    <location>
        <begin position="2"/>
        <end position="214"/>
    </location>
</feature>
<dbReference type="SUPFAM" id="SSF56235">
    <property type="entry name" value="N-terminal nucleophile aminohydrolases (Ntn hydrolases)"/>
    <property type="match status" value="1"/>
</dbReference>
<dbReference type="InterPro" id="IPR033738">
    <property type="entry name" value="AsnB_N"/>
</dbReference>
<evidence type="ECO:0000256" key="4">
    <source>
        <dbReference type="ARBA" id="ARBA00022741"/>
    </source>
</evidence>
<evidence type="ECO:0000259" key="8">
    <source>
        <dbReference type="PROSITE" id="PS51278"/>
    </source>
</evidence>
<dbReference type="SUPFAM" id="SSF52402">
    <property type="entry name" value="Adenine nucleotide alpha hydrolases-like"/>
    <property type="match status" value="1"/>
</dbReference>
<dbReference type="CDD" id="cd01991">
    <property type="entry name" value="Asn_synthase_B_C"/>
    <property type="match status" value="1"/>
</dbReference>
<dbReference type="RefSeq" id="WP_311363226.1">
    <property type="nucleotide sequence ID" value="NZ_JAVRIC010000001.1"/>
</dbReference>
<dbReference type="Pfam" id="PF00733">
    <property type="entry name" value="Asn_synthase"/>
    <property type="match status" value="1"/>
</dbReference>
<dbReference type="EMBL" id="JAVRIC010000001">
    <property type="protein sequence ID" value="MDT0495834.1"/>
    <property type="molecule type" value="Genomic_DNA"/>
</dbReference>
<dbReference type="InterPro" id="IPR014729">
    <property type="entry name" value="Rossmann-like_a/b/a_fold"/>
</dbReference>
<dbReference type="Gene3D" id="3.60.20.10">
    <property type="entry name" value="Glutamine Phosphoribosylpyrophosphate, subunit 1, domain 1"/>
    <property type="match status" value="1"/>
</dbReference>
<dbReference type="PIRSF" id="PIRSF001589">
    <property type="entry name" value="Asn_synthetase_glu-h"/>
    <property type="match status" value="1"/>
</dbReference>
<dbReference type="InterPro" id="IPR017535">
    <property type="entry name" value="Asparagine_synth"/>
</dbReference>
<dbReference type="PANTHER" id="PTHR43284">
    <property type="entry name" value="ASPARAGINE SYNTHETASE (GLUTAMINE-HYDROLYZING)"/>
    <property type="match status" value="1"/>
</dbReference>
<evidence type="ECO:0000256" key="5">
    <source>
        <dbReference type="ARBA" id="ARBA00022840"/>
    </source>
</evidence>
<evidence type="ECO:0000256" key="3">
    <source>
        <dbReference type="ARBA" id="ARBA00012737"/>
    </source>
</evidence>
<evidence type="ECO:0000313" key="10">
    <source>
        <dbReference type="Proteomes" id="UP001254608"/>
    </source>
</evidence>
<dbReference type="NCBIfam" id="TIGR01536">
    <property type="entry name" value="asn_synth_AEB"/>
    <property type="match status" value="1"/>
</dbReference>
<protein>
    <recommendedName>
        <fullName evidence="3">asparagine synthase (glutamine-hydrolyzing)</fullName>
        <ecNumber evidence="3">6.3.5.4</ecNumber>
    </recommendedName>
</protein>
<gene>
    <name evidence="9" type="ORF">RM530_00430</name>
</gene>
<evidence type="ECO:0000256" key="2">
    <source>
        <dbReference type="ARBA" id="ARBA00005752"/>
    </source>
</evidence>
<evidence type="ECO:0000256" key="7">
    <source>
        <dbReference type="ARBA" id="ARBA00048741"/>
    </source>
</evidence>
<keyword evidence="10" id="KW-1185">Reference proteome</keyword>
<dbReference type="CDD" id="cd00712">
    <property type="entry name" value="AsnB"/>
    <property type="match status" value="1"/>
</dbReference>
<evidence type="ECO:0000313" key="9">
    <source>
        <dbReference type="EMBL" id="MDT0495834.1"/>
    </source>
</evidence>
<dbReference type="PROSITE" id="PS51278">
    <property type="entry name" value="GATASE_TYPE_2"/>
    <property type="match status" value="1"/>
</dbReference>
<dbReference type="InterPro" id="IPR001962">
    <property type="entry name" value="Asn_synthase"/>
</dbReference>
<dbReference type="NCBIfam" id="TIGR03104">
    <property type="entry name" value="trio_amidotrans"/>
    <property type="match status" value="1"/>
</dbReference>
<dbReference type="Proteomes" id="UP001254608">
    <property type="component" value="Unassembled WGS sequence"/>
</dbReference>
<dbReference type="InterPro" id="IPR029055">
    <property type="entry name" value="Ntn_hydrolases_N"/>
</dbReference>
<dbReference type="InterPro" id="IPR006426">
    <property type="entry name" value="Asn_synth_AEB"/>
</dbReference>
<evidence type="ECO:0000256" key="6">
    <source>
        <dbReference type="ARBA" id="ARBA00022962"/>
    </source>
</evidence>
<comment type="similarity">
    <text evidence="2">Belongs to the asparagine synthetase family.</text>
</comment>
<name>A0ABU2WEV0_9GAMM</name>
<dbReference type="Pfam" id="PF13537">
    <property type="entry name" value="GATase_7"/>
    <property type="match status" value="1"/>
</dbReference>
<proteinExistence type="inferred from homology"/>
<dbReference type="Gene3D" id="3.40.50.620">
    <property type="entry name" value="HUPs"/>
    <property type="match status" value="1"/>
</dbReference>
<sequence length="589" mass="65718">MCGFAGERRYDGAPADIAAVACMNDAQAKRGPDGSGLFQAGPLAVGQRRLKIMDLTERAQQPMIDNELGLGIVFNGAVYNHPELRQTLKQKGYHFWSEGDTEVLLKAYQEWGLDFVQHLNGMFAFAIWERDSGRIVLGRDRLGIKPLYFSKTAGRLRFASTLPAILKAGDVDTDIDAVALHYYLNFHAVVPAPHTILKGVRKLAPATLAVIEKDGSMHQHEYWRPSFERTAEDEARSFEDWRDDTLTALRQAVKRRLVSDEPVGALLSGGVDSSLIVGLMSEAGSNLRSYSIGFEDVGKEEGNEFRYSDIVAKHFGTDHEQIFIDSRTLLPRLPEAIAAMSEPMVSHDCVAFYLLSEAVSKRSKVVQSGQGADEVFGGYHWYPPMLEGGDPFTVYSKGFCDRTHAEYADVVDPRLYGEDHARKFIADHFGLPGAPEAIDKALRLDTQIMLVDDPVKRVDNMTMAWGLEARVPFLDHELVELAAKIPGRHKIAEGGKYVLKEAARQVIPAAVIDRPKGYFPVPALKYLQGDFLEYTRDLLDAPAARGRGLFKRDYVEMLFRSPESHITPLRGSKLWQLALLEAWLQTHIS</sequence>
<reference evidence="9 10" key="1">
    <citation type="submission" date="2023-09" db="EMBL/GenBank/DDBJ databases">
        <authorList>
            <person name="Rey-Velasco X."/>
        </authorList>
    </citation>
    <scope>NUCLEOTIDE SEQUENCE [LARGE SCALE GENOMIC DNA]</scope>
    <source>
        <strain evidence="9 10">W345</strain>
    </source>
</reference>
<accession>A0ABU2WEV0</accession>
<comment type="caution">
    <text evidence="9">The sequence shown here is derived from an EMBL/GenBank/DDBJ whole genome shotgun (WGS) entry which is preliminary data.</text>
</comment>
<dbReference type="EC" id="6.3.5.4" evidence="3"/>
<dbReference type="InterPro" id="IPR051786">
    <property type="entry name" value="ASN_synthetase/amidase"/>
</dbReference>
<dbReference type="PANTHER" id="PTHR43284:SF1">
    <property type="entry name" value="ASPARAGINE SYNTHETASE"/>
    <property type="match status" value="1"/>
</dbReference>
<comment type="catalytic activity">
    <reaction evidence="7">
        <text>L-aspartate + L-glutamine + ATP + H2O = L-asparagine + L-glutamate + AMP + diphosphate + H(+)</text>
        <dbReference type="Rhea" id="RHEA:12228"/>
        <dbReference type="ChEBI" id="CHEBI:15377"/>
        <dbReference type="ChEBI" id="CHEBI:15378"/>
        <dbReference type="ChEBI" id="CHEBI:29985"/>
        <dbReference type="ChEBI" id="CHEBI:29991"/>
        <dbReference type="ChEBI" id="CHEBI:30616"/>
        <dbReference type="ChEBI" id="CHEBI:33019"/>
        <dbReference type="ChEBI" id="CHEBI:58048"/>
        <dbReference type="ChEBI" id="CHEBI:58359"/>
        <dbReference type="ChEBI" id="CHEBI:456215"/>
        <dbReference type="EC" id="6.3.5.4"/>
    </reaction>
</comment>
<comment type="pathway">
    <text evidence="1">Amino-acid biosynthesis; L-asparagine biosynthesis; L-asparagine from L-aspartate (L-Gln route): step 1/1.</text>
</comment>
<evidence type="ECO:0000256" key="1">
    <source>
        <dbReference type="ARBA" id="ARBA00005187"/>
    </source>
</evidence>
<keyword evidence="5" id="KW-0067">ATP-binding</keyword>
<dbReference type="InterPro" id="IPR017932">
    <property type="entry name" value="GATase_2_dom"/>
</dbReference>
<organism evidence="9 10">
    <name type="scientific">Banduia mediterranea</name>
    <dbReference type="NCBI Taxonomy" id="3075609"/>
    <lineage>
        <taxon>Bacteria</taxon>
        <taxon>Pseudomonadati</taxon>
        <taxon>Pseudomonadota</taxon>
        <taxon>Gammaproteobacteria</taxon>
        <taxon>Nevskiales</taxon>
        <taxon>Algiphilaceae</taxon>
        <taxon>Banduia</taxon>
    </lineage>
</organism>
<keyword evidence="6" id="KW-0315">Glutamine amidotransferase</keyword>